<proteinExistence type="predicted"/>
<organism evidence="1">
    <name type="scientific">Zea mays</name>
    <name type="common">Maize</name>
    <dbReference type="NCBI Taxonomy" id="4577"/>
    <lineage>
        <taxon>Eukaryota</taxon>
        <taxon>Viridiplantae</taxon>
        <taxon>Streptophyta</taxon>
        <taxon>Embryophyta</taxon>
        <taxon>Tracheophyta</taxon>
        <taxon>Spermatophyta</taxon>
        <taxon>Magnoliopsida</taxon>
        <taxon>Liliopsida</taxon>
        <taxon>Poales</taxon>
        <taxon>Poaceae</taxon>
        <taxon>PACMAD clade</taxon>
        <taxon>Panicoideae</taxon>
        <taxon>Andropogonodae</taxon>
        <taxon>Andropogoneae</taxon>
        <taxon>Tripsacinae</taxon>
        <taxon>Zea</taxon>
    </lineage>
</organism>
<sequence length="76" mass="8701">MQMEETDTDDSNSFVTSVKAKAKRVLLKAKVIGFLSLILFAVCMLHVPWPWGGHNKRFVRACHAYGLIKNNRLQRN</sequence>
<dbReference type="AlphaFoldDB" id="A0A1D6Q2F9"/>
<name>A0A1D6Q2F9_MAIZE</name>
<protein>
    <submittedName>
        <fullName evidence="1">Putative magnesium transporter NIPA8</fullName>
    </submittedName>
</protein>
<dbReference type="EMBL" id="CM000780">
    <property type="protein sequence ID" value="AQK52782.1"/>
    <property type="molecule type" value="Genomic_DNA"/>
</dbReference>
<gene>
    <name evidence="1" type="ORF">ZEAMMB73_Zm00001d050604</name>
</gene>
<reference evidence="1" key="1">
    <citation type="submission" date="2015-12" db="EMBL/GenBank/DDBJ databases">
        <title>Update maize B73 reference genome by single molecule sequencing technologies.</title>
        <authorList>
            <consortium name="Maize Genome Sequencing Project"/>
            <person name="Ware D."/>
        </authorList>
    </citation>
    <scope>NUCLEOTIDE SEQUENCE</scope>
    <source>
        <tissue evidence="1">Seedling</tissue>
    </source>
</reference>
<evidence type="ECO:0000313" key="1">
    <source>
        <dbReference type="EMBL" id="AQK52782.1"/>
    </source>
</evidence>
<accession>A0A1D6Q2F9</accession>